<name>A0A1W1IAB2_9BACT</name>
<protein>
    <submittedName>
        <fullName evidence="1">Uncharacterized protein</fullName>
    </submittedName>
</protein>
<accession>A0A1W1IAB2</accession>
<dbReference type="Proteomes" id="UP000192042">
    <property type="component" value="Chromosome I"/>
</dbReference>
<dbReference type="AlphaFoldDB" id="A0A1W1IAB2"/>
<organism evidence="1 2">
    <name type="scientific">Nitrospira japonica</name>
    <dbReference type="NCBI Taxonomy" id="1325564"/>
    <lineage>
        <taxon>Bacteria</taxon>
        <taxon>Pseudomonadati</taxon>
        <taxon>Nitrospirota</taxon>
        <taxon>Nitrospiria</taxon>
        <taxon>Nitrospirales</taxon>
        <taxon>Nitrospiraceae</taxon>
        <taxon>Nitrospira</taxon>
    </lineage>
</organism>
<dbReference type="EMBL" id="LT828648">
    <property type="protein sequence ID" value="SLM49819.1"/>
    <property type="molecule type" value="Genomic_DNA"/>
</dbReference>
<reference evidence="1 2" key="1">
    <citation type="submission" date="2017-03" db="EMBL/GenBank/DDBJ databases">
        <authorList>
            <person name="Afonso C.L."/>
            <person name="Miller P.J."/>
            <person name="Scott M.A."/>
            <person name="Spackman E."/>
            <person name="Goraichik I."/>
            <person name="Dimitrov K.M."/>
            <person name="Suarez D.L."/>
            <person name="Swayne D.E."/>
        </authorList>
    </citation>
    <scope>NUCLEOTIDE SEQUENCE [LARGE SCALE GENOMIC DNA]</scope>
    <source>
        <strain evidence="1">Genome sequencing of Nitrospira japonica strain NJ11</strain>
    </source>
</reference>
<dbReference type="KEGG" id="nja:NSJP_3652"/>
<gene>
    <name evidence="1" type="ORF">NSJP_3652</name>
</gene>
<evidence type="ECO:0000313" key="1">
    <source>
        <dbReference type="EMBL" id="SLM49819.1"/>
    </source>
</evidence>
<dbReference type="STRING" id="1325564.NSJP_3652"/>
<proteinExistence type="predicted"/>
<sequence>MLPLGVACTYTWGPRTKEWGQSALTVAVIDVSKPTMVCAKTWFSKVFSFNDKLAGQMRLRFPASVTQPCSHSKLVRLMPWQRPILREKT</sequence>
<keyword evidence="2" id="KW-1185">Reference proteome</keyword>
<evidence type="ECO:0000313" key="2">
    <source>
        <dbReference type="Proteomes" id="UP000192042"/>
    </source>
</evidence>